<evidence type="ECO:0000256" key="4">
    <source>
        <dbReference type="ARBA" id="ARBA00023163"/>
    </source>
</evidence>
<dbReference type="Proteomes" id="UP000583929">
    <property type="component" value="Unassembled WGS sequence"/>
</dbReference>
<dbReference type="InterPro" id="IPR045847">
    <property type="entry name" value="AIG1-like"/>
</dbReference>
<dbReference type="Proteomes" id="UP000525078">
    <property type="component" value="Unassembled WGS sequence"/>
</dbReference>
<keyword evidence="5" id="KW-0539">Nucleus</keyword>
<dbReference type="GO" id="GO:0003677">
    <property type="term" value="F:DNA binding"/>
    <property type="evidence" value="ECO:0007669"/>
    <property type="project" value="UniProtKB-KW"/>
</dbReference>
<dbReference type="GO" id="GO:0003700">
    <property type="term" value="F:DNA-binding transcription factor activity"/>
    <property type="evidence" value="ECO:0007669"/>
    <property type="project" value="InterPro"/>
</dbReference>
<evidence type="ECO:0000256" key="5">
    <source>
        <dbReference type="ARBA" id="ARBA00023242"/>
    </source>
</evidence>
<dbReference type="InterPro" id="IPR036638">
    <property type="entry name" value="HLH_DNA-bd_sf"/>
</dbReference>
<organism evidence="8 10">
    <name type="scientific">Cannabis sativa</name>
    <name type="common">Hemp</name>
    <name type="synonym">Marijuana</name>
    <dbReference type="NCBI Taxonomy" id="3483"/>
    <lineage>
        <taxon>Eukaryota</taxon>
        <taxon>Viridiplantae</taxon>
        <taxon>Streptophyta</taxon>
        <taxon>Embryophyta</taxon>
        <taxon>Tracheophyta</taxon>
        <taxon>Spermatophyta</taxon>
        <taxon>Magnoliopsida</taxon>
        <taxon>eudicotyledons</taxon>
        <taxon>Gunneridae</taxon>
        <taxon>Pentapetalae</taxon>
        <taxon>rosids</taxon>
        <taxon>fabids</taxon>
        <taxon>Rosales</taxon>
        <taxon>Cannabaceae</taxon>
        <taxon>Cannabis</taxon>
    </lineage>
</organism>
<gene>
    <name evidence="7" type="ORF">F8388_004655</name>
    <name evidence="8" type="ORF">G4B88_017720</name>
</gene>
<reference evidence="9 10" key="1">
    <citation type="journal article" date="2020" name="bioRxiv">
        <title>Sequence and annotation of 42 cannabis genomes reveals extensive copy number variation in cannabinoid synthesis and pathogen resistance genes.</title>
        <authorList>
            <person name="Mckernan K.J."/>
            <person name="Helbert Y."/>
            <person name="Kane L.T."/>
            <person name="Ebling H."/>
            <person name="Zhang L."/>
            <person name="Liu B."/>
            <person name="Eaton Z."/>
            <person name="Mclaughlin S."/>
            <person name="Kingan S."/>
            <person name="Baybayan P."/>
            <person name="Concepcion G."/>
            <person name="Jordan M."/>
            <person name="Riva A."/>
            <person name="Barbazuk W."/>
            <person name="Harkins T."/>
        </authorList>
    </citation>
    <scope>NUCLEOTIDE SEQUENCE [LARGE SCALE GENOMIC DNA]</scope>
    <source>
        <strain evidence="9 10">cv. Jamaican Lion 4</strain>
        <strain evidence="8">Father</strain>
        <strain evidence="7">Mother</strain>
        <tissue evidence="8">Leaf</tissue>
    </source>
</reference>
<accession>A0A7J6I5C0</accession>
<dbReference type="EMBL" id="JAATIP010000368">
    <property type="protein sequence ID" value="KAF4350407.1"/>
    <property type="molecule type" value="Genomic_DNA"/>
</dbReference>
<evidence type="ECO:0000256" key="2">
    <source>
        <dbReference type="ARBA" id="ARBA00023015"/>
    </source>
</evidence>
<feature type="domain" description="BHLH" evidence="6">
    <location>
        <begin position="19"/>
        <end position="68"/>
    </location>
</feature>
<comment type="subcellular location">
    <subcellularLocation>
        <location evidence="1">Nucleus</location>
    </subcellularLocation>
</comment>
<dbReference type="GO" id="GO:0005634">
    <property type="term" value="C:nucleus"/>
    <property type="evidence" value="ECO:0007669"/>
    <property type="project" value="UniProtKB-SubCell"/>
</dbReference>
<name>A0A7J6I5C0_CANSA</name>
<evidence type="ECO:0000313" key="8">
    <source>
        <dbReference type="EMBL" id="KAF4402208.1"/>
    </source>
</evidence>
<dbReference type="GO" id="GO:0046983">
    <property type="term" value="F:protein dimerization activity"/>
    <property type="evidence" value="ECO:0007669"/>
    <property type="project" value="InterPro"/>
</dbReference>
<dbReference type="SMART" id="SM00353">
    <property type="entry name" value="HLH"/>
    <property type="match status" value="1"/>
</dbReference>
<comment type="caution">
    <text evidence="8">The sequence shown here is derived from an EMBL/GenBank/DDBJ whole genome shotgun (WGS) entry which is preliminary data.</text>
</comment>
<evidence type="ECO:0000256" key="1">
    <source>
        <dbReference type="ARBA" id="ARBA00004123"/>
    </source>
</evidence>
<evidence type="ECO:0000313" key="9">
    <source>
        <dbReference type="Proteomes" id="UP000525078"/>
    </source>
</evidence>
<dbReference type="Gene3D" id="4.10.280.10">
    <property type="entry name" value="Helix-loop-helix DNA-binding domain"/>
    <property type="match status" value="1"/>
</dbReference>
<evidence type="ECO:0000259" key="6">
    <source>
        <dbReference type="PROSITE" id="PS50888"/>
    </source>
</evidence>
<evidence type="ECO:0000256" key="3">
    <source>
        <dbReference type="ARBA" id="ARBA00023125"/>
    </source>
</evidence>
<evidence type="ECO:0000313" key="10">
    <source>
        <dbReference type="Proteomes" id="UP000583929"/>
    </source>
</evidence>
<dbReference type="Pfam" id="PF00010">
    <property type="entry name" value="HLH"/>
    <property type="match status" value="1"/>
</dbReference>
<sequence>MQMVQAGGRNTSRSYSKQIVAFKHSEAERIRRMRINSQYATLRTILPNLIKMDKASVLAETIRRVRELKKAVEEVDAVCGGTAVPSGDDSLSLEYSGGLKEEEKDGQVFIKVTLSVEDRPGLMLELINAIRSAKGSGEVGLIRVVKAEMVTVGGRTKTLLWLQPMPPLPSSGSGGGDGDGDGEGVLVLLRRSLRLVLAKKLK</sequence>
<keyword evidence="4" id="KW-0804">Transcription</keyword>
<dbReference type="SUPFAM" id="SSF47459">
    <property type="entry name" value="HLH, helix-loop-helix DNA-binding domain"/>
    <property type="match status" value="1"/>
</dbReference>
<dbReference type="AlphaFoldDB" id="A0A7J6I5C0"/>
<dbReference type="PANTHER" id="PTHR45844:SF17">
    <property type="entry name" value="TRANSCRIPTION FACTOR BHLH131"/>
    <property type="match status" value="1"/>
</dbReference>
<dbReference type="PROSITE" id="PS50888">
    <property type="entry name" value="BHLH"/>
    <property type="match status" value="1"/>
</dbReference>
<protein>
    <recommendedName>
        <fullName evidence="6">BHLH domain-containing protein</fullName>
    </recommendedName>
</protein>
<dbReference type="EMBL" id="JAATIQ010000009">
    <property type="protein sequence ID" value="KAF4402208.1"/>
    <property type="molecule type" value="Genomic_DNA"/>
</dbReference>
<evidence type="ECO:0000313" key="7">
    <source>
        <dbReference type="EMBL" id="KAF4350407.1"/>
    </source>
</evidence>
<proteinExistence type="predicted"/>
<keyword evidence="2" id="KW-0805">Transcription regulation</keyword>
<dbReference type="PANTHER" id="PTHR45844">
    <property type="entry name" value="TRANSCRIPTION FACTOR BHLH30"/>
    <property type="match status" value="1"/>
</dbReference>
<dbReference type="InterPro" id="IPR011598">
    <property type="entry name" value="bHLH_dom"/>
</dbReference>
<keyword evidence="10" id="KW-1185">Reference proteome</keyword>
<keyword evidence="3" id="KW-0238">DNA-binding</keyword>